<feature type="transmembrane region" description="Helical" evidence="2">
    <location>
        <begin position="608"/>
        <end position="632"/>
    </location>
</feature>
<name>A0A3M7EXT7_HORWE</name>
<reference evidence="5 6" key="1">
    <citation type="journal article" date="2018" name="BMC Genomics">
        <title>Genomic evidence for intraspecific hybridization in a clonal and extremely halotolerant yeast.</title>
        <authorList>
            <person name="Gostincar C."/>
            <person name="Stajich J.E."/>
            <person name="Zupancic J."/>
            <person name="Zalar P."/>
            <person name="Gunde-Cimerman N."/>
        </authorList>
    </citation>
    <scope>NUCLEOTIDE SEQUENCE [LARGE SCALE GENOMIC DNA]</scope>
    <source>
        <strain evidence="5 6">EXF-2788</strain>
    </source>
</reference>
<dbReference type="Gene3D" id="3.40.50.150">
    <property type="entry name" value="Vaccinia Virus protein VP39"/>
    <property type="match status" value="1"/>
</dbReference>
<gene>
    <name evidence="5" type="ORF">D0861_08420</name>
</gene>
<feature type="transmembrane region" description="Helical" evidence="2">
    <location>
        <begin position="652"/>
        <end position="674"/>
    </location>
</feature>
<evidence type="ECO:0000259" key="3">
    <source>
        <dbReference type="Pfam" id="PF13649"/>
    </source>
</evidence>
<feature type="region of interest" description="Disordered" evidence="1">
    <location>
        <begin position="59"/>
        <end position="92"/>
    </location>
</feature>
<dbReference type="CDD" id="cd02440">
    <property type="entry name" value="AdoMet_MTases"/>
    <property type="match status" value="1"/>
</dbReference>
<dbReference type="PANTHER" id="PTHR35395:SF1">
    <property type="entry name" value="DUF6536 DOMAIN-CONTAINING PROTEIN"/>
    <property type="match status" value="1"/>
</dbReference>
<evidence type="ECO:0000259" key="4">
    <source>
        <dbReference type="Pfam" id="PF20163"/>
    </source>
</evidence>
<feature type="domain" description="DUF6536" evidence="4">
    <location>
        <begin position="98"/>
        <end position="249"/>
    </location>
</feature>
<dbReference type="EMBL" id="QWIR01000277">
    <property type="protein sequence ID" value="RMY81096.1"/>
    <property type="molecule type" value="Genomic_DNA"/>
</dbReference>
<dbReference type="AlphaFoldDB" id="A0A3M7EXT7"/>
<dbReference type="InterPro" id="IPR029063">
    <property type="entry name" value="SAM-dependent_MTases_sf"/>
</dbReference>
<proteinExistence type="predicted"/>
<dbReference type="Pfam" id="PF20163">
    <property type="entry name" value="DUF6536"/>
    <property type="match status" value="1"/>
</dbReference>
<keyword evidence="2" id="KW-0472">Membrane</keyword>
<feature type="region of interest" description="Disordered" evidence="1">
    <location>
        <begin position="1"/>
        <end position="44"/>
    </location>
</feature>
<feature type="compositionally biased region" description="Polar residues" evidence="1">
    <location>
        <begin position="26"/>
        <end position="37"/>
    </location>
</feature>
<dbReference type="Pfam" id="PF13649">
    <property type="entry name" value="Methyltransf_25"/>
    <property type="match status" value="1"/>
</dbReference>
<feature type="transmembrane region" description="Helical" evidence="2">
    <location>
        <begin position="489"/>
        <end position="511"/>
    </location>
</feature>
<organism evidence="5 6">
    <name type="scientific">Hortaea werneckii</name>
    <name type="common">Black yeast</name>
    <name type="synonym">Cladosporium werneckii</name>
    <dbReference type="NCBI Taxonomy" id="91943"/>
    <lineage>
        <taxon>Eukaryota</taxon>
        <taxon>Fungi</taxon>
        <taxon>Dikarya</taxon>
        <taxon>Ascomycota</taxon>
        <taxon>Pezizomycotina</taxon>
        <taxon>Dothideomycetes</taxon>
        <taxon>Dothideomycetidae</taxon>
        <taxon>Mycosphaerellales</taxon>
        <taxon>Teratosphaeriaceae</taxon>
        <taxon>Hortaea</taxon>
    </lineage>
</organism>
<dbReference type="OrthoDB" id="5429634at2759"/>
<feature type="compositionally biased region" description="Polar residues" evidence="1">
    <location>
        <begin position="64"/>
        <end position="86"/>
    </location>
</feature>
<feature type="domain" description="Methyltransferase" evidence="3">
    <location>
        <begin position="810"/>
        <end position="912"/>
    </location>
</feature>
<dbReference type="InterPro" id="IPR041698">
    <property type="entry name" value="Methyltransf_25"/>
</dbReference>
<dbReference type="SUPFAM" id="SSF53335">
    <property type="entry name" value="S-adenosyl-L-methionine-dependent methyltransferases"/>
    <property type="match status" value="1"/>
</dbReference>
<sequence>MAAYTFIPSPLHRQSLSRDSEANEYELQSSNPPQSRAPSYVAKSSFYDSEEQADEALLLRRGSDSSQATKNTRRTTQAAIETSAGTPNREKRRKLQGWRFGVAVSACTAFAVLLLNMILTICAGIKSGTSGGIGTAFHGNCETVNAWTTWLHVLINGLSSILLSASNYTMQCLSSPTRTEIDRAHARSDWLDVGIVSMRNLWRIDWRRTVLWWCLGLSSVPIHLLYNSAVFKTIAANSYKVVVANTDFLQGDEFYDFGWYPSWHQEVRDVQLQFSNGNSYANETEVHNLTTSECVTSYGTPFLSEYRNLIAITSVRRSQANYTMFHSSNEGGSGSQSYQWICRGRDSSYSDCDVATVKQNISEWTIEDYKIDYCLAQVSQPNCRLQFSLPILATVIIMNACKSICIFWTLRRHRSLTLVTIGDAMSSFLDQPDELTKGRCLMGSVDVNQGPMRWRSHVAKDQQKTDAAPTTYRAPMRRRWFAAASTRRWCATLGLCLIAISTAIKLLSMGVSDFSNPFNLGFGTVNTRALIETDLPQEGSGGLVSAVLLANLPQAIVSSLYLTYNGLFTCMCLAHEYSKYGLTDRKKPLRVTTPHGQQRSTYYLQLPFRYAVPLLVASATLHWLISQSIFLARIYETDYKGEETPGSNLSQVGYSCLPIQLAILLGTAMLLAALGCGFRKFASHIPVAGSCSVALAAAAHRPKDDVDAAFLPVQWGEVRSEGTDEVGHCCFTSHEIHDLIPGPYAHNYFPFGYIYTNYGTKFETHKHHSTMPTTNQDHWTSAKYQSAASFVPQLTTTVLSYLDIQPTDRILDIGCGDGQLTSQIAQAAPQGQVLGLDASHSFIATANHSHSSPNCSYRLQDCANLSASSSDAVGEGSWDKVFSNAALHWILRAPGTRQNVFHEIHRALKPGGSFVFEMGGKGNVAEIHAAFTAALLHAGGLSIQEAREACPWFFPSVQWMRQMLEQAGFEVVKCESEYRPTKLNPETADGSGGIEGWLRLMGARFLEAVDEGKREGVLKEVCDVLESVITREEDGSRWIGYVRLRAVARKK</sequence>
<evidence type="ECO:0000256" key="2">
    <source>
        <dbReference type="SAM" id="Phobius"/>
    </source>
</evidence>
<feature type="transmembrane region" description="Helical" evidence="2">
    <location>
        <begin position="98"/>
        <end position="119"/>
    </location>
</feature>
<keyword evidence="2" id="KW-1133">Transmembrane helix</keyword>
<evidence type="ECO:0000313" key="6">
    <source>
        <dbReference type="Proteomes" id="UP000268823"/>
    </source>
</evidence>
<evidence type="ECO:0000313" key="5">
    <source>
        <dbReference type="EMBL" id="RMY81096.1"/>
    </source>
</evidence>
<comment type="caution">
    <text evidence="5">The sequence shown here is derived from an EMBL/GenBank/DDBJ whole genome shotgun (WGS) entry which is preliminary data.</text>
</comment>
<feature type="transmembrane region" description="Helical" evidence="2">
    <location>
        <begin position="387"/>
        <end position="410"/>
    </location>
</feature>
<dbReference type="PANTHER" id="PTHR35395">
    <property type="entry name" value="DUF6536 DOMAIN-CONTAINING PROTEIN"/>
    <property type="match status" value="1"/>
</dbReference>
<keyword evidence="2" id="KW-0812">Transmembrane</keyword>
<protein>
    <submittedName>
        <fullName evidence="5">Uncharacterized protein</fullName>
    </submittedName>
</protein>
<dbReference type="VEuPathDB" id="FungiDB:BTJ68_06192"/>
<accession>A0A3M7EXT7</accession>
<dbReference type="VEuPathDB" id="FungiDB:BTJ68_13565"/>
<dbReference type="Proteomes" id="UP000268823">
    <property type="component" value="Unassembled WGS sequence"/>
</dbReference>
<dbReference type="InterPro" id="IPR046623">
    <property type="entry name" value="DUF6536"/>
</dbReference>
<evidence type="ECO:0000256" key="1">
    <source>
        <dbReference type="SAM" id="MobiDB-lite"/>
    </source>
</evidence>